<dbReference type="InterPro" id="IPR006283">
    <property type="entry name" value="ThiL-like"/>
</dbReference>
<keyword evidence="1 3" id="KW-0418">Kinase</keyword>
<accession>F8AKK7</accession>
<dbReference type="eggNOG" id="arCOG00638">
    <property type="taxonomic scope" value="Archaea"/>
</dbReference>
<keyword evidence="1" id="KW-0067">ATP-binding</keyword>
<feature type="binding site" evidence="1">
    <location>
        <position position="69"/>
    </location>
    <ligand>
        <name>substrate</name>
    </ligand>
</feature>
<name>F8AKK7_METOI</name>
<protein>
    <recommendedName>
        <fullName evidence="1">Thiamine-monophosphate kinase</fullName>
        <shortName evidence="1">TMP kinase</shortName>
        <shortName evidence="1">Thiamine-phosphate kinase</shortName>
        <ecNumber evidence="1">2.7.4.16</ecNumber>
    </recommendedName>
</protein>
<dbReference type="EMBL" id="CP002792">
    <property type="protein sequence ID" value="AEH07543.1"/>
    <property type="molecule type" value="Genomic_DNA"/>
</dbReference>
<comment type="similarity">
    <text evidence="1">Belongs to the thiamine-monophosphate kinase family.</text>
</comment>
<gene>
    <name evidence="1" type="primary">thiL</name>
    <name evidence="3" type="ordered locus">Metok_1580</name>
</gene>
<keyword evidence="1" id="KW-0479">Metal-binding</keyword>
<evidence type="ECO:0000256" key="1">
    <source>
        <dbReference type="HAMAP-Rule" id="MF_02128"/>
    </source>
</evidence>
<dbReference type="GO" id="GO:0009030">
    <property type="term" value="F:thiamine-phosphate kinase activity"/>
    <property type="evidence" value="ECO:0007669"/>
    <property type="project" value="UniProtKB-UniRule"/>
</dbReference>
<dbReference type="GO" id="GO:0005524">
    <property type="term" value="F:ATP binding"/>
    <property type="evidence" value="ECO:0007669"/>
    <property type="project" value="UniProtKB-UniRule"/>
</dbReference>
<dbReference type="PIRSF" id="PIRSF005303">
    <property type="entry name" value="Thiam_monoph_kin"/>
    <property type="match status" value="1"/>
</dbReference>
<feature type="domain" description="PurM-like N-terminal" evidence="2">
    <location>
        <begin position="44"/>
        <end position="153"/>
    </location>
</feature>
<feature type="binding site" evidence="1">
    <location>
        <position position="237"/>
    </location>
    <ligand>
        <name>Mg(2+)</name>
        <dbReference type="ChEBI" id="CHEBI:18420"/>
        <label>5</label>
    </ligand>
</feature>
<dbReference type="KEGG" id="mok:Metok_1580"/>
<comment type="catalytic activity">
    <reaction evidence="1">
        <text>thiamine phosphate + ATP = thiamine diphosphate + ADP</text>
        <dbReference type="Rhea" id="RHEA:15913"/>
        <dbReference type="ChEBI" id="CHEBI:30616"/>
        <dbReference type="ChEBI" id="CHEBI:37575"/>
        <dbReference type="ChEBI" id="CHEBI:58937"/>
        <dbReference type="ChEBI" id="CHEBI:456216"/>
        <dbReference type="EC" id="2.7.4.16"/>
    </reaction>
</comment>
<dbReference type="Proteomes" id="UP000009296">
    <property type="component" value="Chromosome"/>
</dbReference>
<dbReference type="NCBIfam" id="TIGR01379">
    <property type="entry name" value="thiL"/>
    <property type="match status" value="1"/>
</dbReference>
<dbReference type="Pfam" id="PF00586">
    <property type="entry name" value="AIRS"/>
    <property type="match status" value="1"/>
</dbReference>
<feature type="binding site" evidence="1">
    <location>
        <position position="234"/>
    </location>
    <ligand>
        <name>Mg(2+)</name>
        <dbReference type="ChEBI" id="CHEBI:18420"/>
        <label>3</label>
    </ligand>
</feature>
<feature type="binding site" evidence="1">
    <location>
        <position position="46"/>
    </location>
    <ligand>
        <name>Mg(2+)</name>
        <dbReference type="ChEBI" id="CHEBI:18420"/>
        <label>4</label>
    </ligand>
</feature>
<dbReference type="InterPro" id="IPR036676">
    <property type="entry name" value="PurM-like_C_sf"/>
</dbReference>
<dbReference type="PANTHER" id="PTHR30270">
    <property type="entry name" value="THIAMINE-MONOPHOSPHATE KINASE"/>
    <property type="match status" value="1"/>
</dbReference>
<feature type="binding site" evidence="1">
    <location>
        <begin position="136"/>
        <end position="137"/>
    </location>
    <ligand>
        <name>ATP</name>
        <dbReference type="ChEBI" id="CHEBI:30616"/>
    </ligand>
</feature>
<dbReference type="PANTHER" id="PTHR30270:SF3">
    <property type="entry name" value="THIAMINE-MONOPHOSPHATE KINASE"/>
    <property type="match status" value="1"/>
</dbReference>
<feature type="binding site" evidence="1">
    <location>
        <position position="160"/>
    </location>
    <ligand>
        <name>ATP</name>
        <dbReference type="ChEBI" id="CHEBI:30616"/>
    </ligand>
</feature>
<keyword evidence="4" id="KW-1185">Reference proteome</keyword>
<dbReference type="HAMAP" id="MF_02128">
    <property type="entry name" value="TMP_kinase"/>
    <property type="match status" value="1"/>
</dbReference>
<dbReference type="GO" id="GO:0000287">
    <property type="term" value="F:magnesium ion binding"/>
    <property type="evidence" value="ECO:0007669"/>
    <property type="project" value="UniProtKB-UniRule"/>
</dbReference>
<feature type="binding site" evidence="1">
    <location>
        <position position="332"/>
    </location>
    <ligand>
        <name>substrate</name>
    </ligand>
</feature>
<comment type="caution">
    <text evidence="1">Lacks conserved residue(s) required for the propagation of feature annotation.</text>
</comment>
<feature type="binding site" evidence="1">
    <location>
        <position position="137"/>
    </location>
    <ligand>
        <name>Mg(2+)</name>
        <dbReference type="ChEBI" id="CHEBI:18420"/>
        <label>1</label>
    </ligand>
</feature>
<feature type="binding site" evidence="1">
    <location>
        <position position="61"/>
    </location>
    <ligand>
        <name>Mg(2+)</name>
        <dbReference type="ChEBI" id="CHEBI:18420"/>
        <label>1</label>
    </ligand>
</feature>
<keyword evidence="1 3" id="KW-0808">Transferase</keyword>
<dbReference type="HOGENOM" id="CLU_046964_2_0_2"/>
<dbReference type="AlphaFoldDB" id="F8AKK7"/>
<feature type="binding site" evidence="1">
    <location>
        <position position="284"/>
    </location>
    <ligand>
        <name>substrate</name>
    </ligand>
</feature>
<feature type="binding site" evidence="1">
    <location>
        <position position="62"/>
    </location>
    <ligand>
        <name>Mg(2+)</name>
        <dbReference type="ChEBI" id="CHEBI:18420"/>
        <label>2</label>
    </ligand>
</feature>
<sequence>MNTNRDNRNKSNKNNIKNIMDELDIIKTIFSNIKYTGNAVKSIGDDCAVFKLGNQYLTITTDMMFKSTHFPEILTPFQIGMRVITANVSDIAAMCAKPLGIVVSMGFDYPKKAFIEELIRGMDFIAKEYECPIVGGDTNKSKELTLCGTAFGITDNPVYRENGEIGDDIVITNNIGRVYCGFKILEMKNKGIINKNTFKNLLNEYPSIVKKLTEPKARVKEGVAINKYITSCCDISDGLGKDLKYMGNFEISSKKLLNAVPKDVVEFCTKFDLNPVDVALNSGEEWELLFTTKRYNNVEEELSKLGTKSIKIGKIIDNGCYIDGNTFKFGGYVHRWSK</sequence>
<comment type="function">
    <text evidence="1">Catalyzes the ATP-dependent phosphorylation of thiamine-monophosphate (TMP) to form thiamine-pyrophosphate (TPP), the active form of vitamin B1.</text>
</comment>
<dbReference type="SUPFAM" id="SSF55326">
    <property type="entry name" value="PurM N-terminal domain-like"/>
    <property type="match status" value="1"/>
</dbReference>
<dbReference type="InterPro" id="IPR016188">
    <property type="entry name" value="PurM-like_N"/>
</dbReference>
<feature type="binding site" evidence="1">
    <location>
        <position position="90"/>
    </location>
    <ligand>
        <name>Mg(2+)</name>
        <dbReference type="ChEBI" id="CHEBI:18420"/>
        <label>4</label>
    </ligand>
</feature>
<dbReference type="GO" id="GO:0009228">
    <property type="term" value="P:thiamine biosynthetic process"/>
    <property type="evidence" value="ECO:0007669"/>
    <property type="project" value="UniProtKB-KW"/>
</dbReference>
<dbReference type="EC" id="2.7.4.16" evidence="1"/>
<evidence type="ECO:0000259" key="2">
    <source>
        <dbReference type="Pfam" id="PF00586"/>
    </source>
</evidence>
<dbReference type="UniPathway" id="UPA00060">
    <property type="reaction ID" value="UER00142"/>
</dbReference>
<comment type="miscellaneous">
    <text evidence="1">Reaction mechanism of ThiL seems to utilize a direct, inline transfer of the gamma-phosphate of ATP to TMP rather than a phosphorylated enzyme intermediate.</text>
</comment>
<evidence type="ECO:0000313" key="4">
    <source>
        <dbReference type="Proteomes" id="UP000009296"/>
    </source>
</evidence>
<organism evidence="3 4">
    <name type="scientific">Methanothermococcus okinawensis (strain DSM 14208 / JCM 11175 / IH1)</name>
    <dbReference type="NCBI Taxonomy" id="647113"/>
    <lineage>
        <taxon>Archaea</taxon>
        <taxon>Methanobacteriati</taxon>
        <taxon>Methanobacteriota</taxon>
        <taxon>Methanomada group</taxon>
        <taxon>Methanococci</taxon>
        <taxon>Methanococcales</taxon>
        <taxon>Methanococcaceae</taxon>
        <taxon>Methanothermococcus</taxon>
    </lineage>
</organism>
<dbReference type="Gene3D" id="3.90.650.10">
    <property type="entry name" value="PurM-like C-terminal domain"/>
    <property type="match status" value="1"/>
</dbReference>
<dbReference type="SUPFAM" id="SSF56042">
    <property type="entry name" value="PurM C-terminal domain-like"/>
    <property type="match status" value="1"/>
</dbReference>
<feature type="binding site" evidence="1">
    <location>
        <position position="62"/>
    </location>
    <ligand>
        <name>Mg(2+)</name>
        <dbReference type="ChEBI" id="CHEBI:18420"/>
        <label>1</label>
    </ligand>
</feature>
<proteinExistence type="inferred from homology"/>
<dbReference type="InterPro" id="IPR036921">
    <property type="entry name" value="PurM-like_N_sf"/>
</dbReference>
<feature type="binding site" evidence="1">
    <location>
        <position position="46"/>
    </location>
    <ligand>
        <name>Mg(2+)</name>
        <dbReference type="ChEBI" id="CHEBI:18420"/>
        <label>3</label>
    </ligand>
</feature>
<feature type="binding site" evidence="1">
    <location>
        <position position="90"/>
    </location>
    <ligand>
        <name>Mg(2+)</name>
        <dbReference type="ChEBI" id="CHEBI:18420"/>
        <label>3</label>
    </ligand>
</feature>
<dbReference type="CDD" id="cd02194">
    <property type="entry name" value="ThiL"/>
    <property type="match status" value="1"/>
</dbReference>
<feature type="binding site" evidence="1">
    <location>
        <position position="236"/>
    </location>
    <ligand>
        <name>ATP</name>
        <dbReference type="ChEBI" id="CHEBI:30616"/>
    </ligand>
</feature>
<dbReference type="Gene3D" id="3.30.1330.10">
    <property type="entry name" value="PurM-like, N-terminal domain"/>
    <property type="match status" value="1"/>
</dbReference>
<reference evidence="3" key="1">
    <citation type="submission" date="2011-05" db="EMBL/GenBank/DDBJ databases">
        <title>Complete sequence of chromosome of Methanothermococcus okinawensis IH1.</title>
        <authorList>
            <consortium name="US DOE Joint Genome Institute"/>
            <person name="Lucas S."/>
            <person name="Han J."/>
            <person name="Lapidus A."/>
            <person name="Cheng J.-F."/>
            <person name="Goodwin L."/>
            <person name="Pitluck S."/>
            <person name="Peters L."/>
            <person name="Mikhailova N."/>
            <person name="Held B."/>
            <person name="Han C."/>
            <person name="Tapia R."/>
            <person name="Land M."/>
            <person name="Hauser L."/>
            <person name="Kyrpides N."/>
            <person name="Ivanova N."/>
            <person name="Pagani I."/>
            <person name="Sieprawska-Lupa M."/>
            <person name="Takai K."/>
            <person name="Miyazaki J."/>
            <person name="Whitman W."/>
            <person name="Woyke T."/>
        </authorList>
    </citation>
    <scope>NUCLEOTIDE SEQUENCE [LARGE SCALE GENOMIC DNA]</scope>
    <source>
        <strain evidence="3">IH1</strain>
    </source>
</reference>
<dbReference type="GO" id="GO:0009229">
    <property type="term" value="P:thiamine diphosphate biosynthetic process"/>
    <property type="evidence" value="ECO:0007669"/>
    <property type="project" value="UniProtKB-UniRule"/>
</dbReference>
<keyword evidence="1" id="KW-0460">Magnesium</keyword>
<feature type="binding site" evidence="1">
    <location>
        <position position="90"/>
    </location>
    <ligand>
        <name>Mg(2+)</name>
        <dbReference type="ChEBI" id="CHEBI:18420"/>
        <label>2</label>
    </ligand>
</feature>
<keyword evidence="1" id="KW-0784">Thiamine biosynthesis</keyword>
<keyword evidence="1" id="KW-0547">Nucleotide-binding</keyword>
<feature type="binding site" evidence="1">
    <location>
        <position position="60"/>
    </location>
    <ligand>
        <name>Mg(2+)</name>
        <dbReference type="ChEBI" id="CHEBI:18420"/>
        <label>4</label>
    </ligand>
</feature>
<evidence type="ECO:0000313" key="3">
    <source>
        <dbReference type="EMBL" id="AEH07543.1"/>
    </source>
</evidence>
<comment type="pathway">
    <text evidence="1">Cofactor biosynthesis; thiamine diphosphate biosynthesis; thiamine diphosphate from thiamine phosphate: step 1/1.</text>
</comment>
<dbReference type="STRING" id="647113.Metok_1580"/>